<dbReference type="Proteomes" id="UP000824890">
    <property type="component" value="Unassembled WGS sequence"/>
</dbReference>
<dbReference type="PANTHER" id="PTHR42683">
    <property type="entry name" value="ALDEHYDE REDUCTASE"/>
    <property type="match status" value="1"/>
</dbReference>
<dbReference type="InterPro" id="IPR047109">
    <property type="entry name" value="CAD-like"/>
</dbReference>
<evidence type="ECO:0000313" key="7">
    <source>
        <dbReference type="Proteomes" id="UP000824890"/>
    </source>
</evidence>
<feature type="compositionally biased region" description="Basic and acidic residues" evidence="5">
    <location>
        <begin position="82"/>
        <end position="95"/>
    </location>
</feature>
<sequence length="230" mass="25358">MCHSNMGNCALKPKVLTSAGAPAPEEFETLLLGDQKVDAAKSLRNLFLQAMAEKKTMEDEKTTPEKTPVTTDLKTALSEAKSPPKEIKSPIKETKSSATEKNVPVGDQKVRNEETVSEEKVMDDATVKETETEARPEEAAIGTLDYIFDTVSAVYALFPLLSLLKINGELITLALPEKPLELPIFPLVSEGKWCWEVTLEFASCAFVMFMSLNLSSFSAFMLSELDNKKF</sequence>
<keyword evidence="3" id="KW-0862">Zinc</keyword>
<keyword evidence="2" id="KW-0479">Metal-binding</keyword>
<feature type="compositionally biased region" description="Basic and acidic residues" evidence="5">
    <location>
        <begin position="108"/>
        <end position="134"/>
    </location>
</feature>
<reference evidence="6 7" key="1">
    <citation type="submission" date="2021-05" db="EMBL/GenBank/DDBJ databases">
        <title>Genome Assembly of Synthetic Allotetraploid Brassica napus Reveals Homoeologous Exchanges between Subgenomes.</title>
        <authorList>
            <person name="Davis J.T."/>
        </authorList>
    </citation>
    <scope>NUCLEOTIDE SEQUENCE [LARGE SCALE GENOMIC DNA]</scope>
    <source>
        <strain evidence="7">cv. Da-Ae</strain>
        <tissue evidence="6">Seedling</tissue>
    </source>
</reference>
<gene>
    <name evidence="6" type="ORF">HID58_039955</name>
</gene>
<organism evidence="6 7">
    <name type="scientific">Brassica napus</name>
    <name type="common">Rape</name>
    <dbReference type="NCBI Taxonomy" id="3708"/>
    <lineage>
        <taxon>Eukaryota</taxon>
        <taxon>Viridiplantae</taxon>
        <taxon>Streptophyta</taxon>
        <taxon>Embryophyta</taxon>
        <taxon>Tracheophyta</taxon>
        <taxon>Spermatophyta</taxon>
        <taxon>Magnoliopsida</taxon>
        <taxon>eudicotyledons</taxon>
        <taxon>Gunneridae</taxon>
        <taxon>Pentapetalae</taxon>
        <taxon>rosids</taxon>
        <taxon>malvids</taxon>
        <taxon>Brassicales</taxon>
        <taxon>Brassicaceae</taxon>
        <taxon>Brassiceae</taxon>
        <taxon>Brassica</taxon>
    </lineage>
</organism>
<keyword evidence="4" id="KW-0560">Oxidoreductase</keyword>
<dbReference type="Gene3D" id="3.40.50.720">
    <property type="entry name" value="NAD(P)-binding Rossmann-like Domain"/>
    <property type="match status" value="1"/>
</dbReference>
<name>A0ABQ8B6N8_BRANA</name>
<dbReference type="SUPFAM" id="SSF51735">
    <property type="entry name" value="NAD(P)-binding Rossmann-fold domains"/>
    <property type="match status" value="1"/>
</dbReference>
<feature type="region of interest" description="Disordered" evidence="5">
    <location>
        <begin position="55"/>
        <end position="134"/>
    </location>
</feature>
<evidence type="ECO:0000256" key="2">
    <source>
        <dbReference type="ARBA" id="ARBA00022723"/>
    </source>
</evidence>
<protein>
    <submittedName>
        <fullName evidence="6">Uncharacterized protein</fullName>
    </submittedName>
</protein>
<comment type="caution">
    <text evidence="6">The sequence shown here is derived from an EMBL/GenBank/DDBJ whole genome shotgun (WGS) entry which is preliminary data.</text>
</comment>
<proteinExistence type="inferred from homology"/>
<dbReference type="InterPro" id="IPR036291">
    <property type="entry name" value="NAD(P)-bd_dom_sf"/>
</dbReference>
<evidence type="ECO:0000256" key="5">
    <source>
        <dbReference type="SAM" id="MobiDB-lite"/>
    </source>
</evidence>
<evidence type="ECO:0000256" key="3">
    <source>
        <dbReference type="ARBA" id="ARBA00022833"/>
    </source>
</evidence>
<accession>A0ABQ8B6N8</accession>
<evidence type="ECO:0000256" key="1">
    <source>
        <dbReference type="ARBA" id="ARBA00008072"/>
    </source>
</evidence>
<comment type="similarity">
    <text evidence="1">Belongs to the zinc-containing alcohol dehydrogenase family.</text>
</comment>
<keyword evidence="7" id="KW-1185">Reference proteome</keyword>
<feature type="compositionally biased region" description="Basic and acidic residues" evidence="5">
    <location>
        <begin position="55"/>
        <end position="64"/>
    </location>
</feature>
<evidence type="ECO:0000313" key="6">
    <source>
        <dbReference type="EMBL" id="KAH0900452.1"/>
    </source>
</evidence>
<dbReference type="EMBL" id="JAGKQM010000011">
    <property type="protein sequence ID" value="KAH0900452.1"/>
    <property type="molecule type" value="Genomic_DNA"/>
</dbReference>
<evidence type="ECO:0000256" key="4">
    <source>
        <dbReference type="ARBA" id="ARBA00023002"/>
    </source>
</evidence>